<comment type="cofactor">
    <cofactor evidence="6">
        <name>FAD</name>
        <dbReference type="ChEBI" id="CHEBI:57692"/>
    </cofactor>
</comment>
<dbReference type="SUPFAM" id="SSF51905">
    <property type="entry name" value="FAD/NAD(P)-binding domain"/>
    <property type="match status" value="4"/>
</dbReference>
<dbReference type="InterPro" id="IPR036188">
    <property type="entry name" value="FAD/NAD-bd_sf"/>
</dbReference>
<dbReference type="Pfam" id="PF00743">
    <property type="entry name" value="FMO-like"/>
    <property type="match status" value="1"/>
</dbReference>
<dbReference type="PANTHER" id="PTHR43539">
    <property type="entry name" value="FLAVIN-BINDING MONOOXYGENASE-LIKE PROTEIN (AFU_ORTHOLOGUE AFUA_4G09220)"/>
    <property type="match status" value="1"/>
</dbReference>
<evidence type="ECO:0000256" key="4">
    <source>
        <dbReference type="ARBA" id="ARBA00023002"/>
    </source>
</evidence>
<dbReference type="GO" id="GO:0050661">
    <property type="term" value="F:NADP binding"/>
    <property type="evidence" value="ECO:0007669"/>
    <property type="project" value="InterPro"/>
</dbReference>
<dbReference type="PANTHER" id="PTHR43539:SF50">
    <property type="entry name" value="FLAVIN-CONTAINING MONOOXYGENASE"/>
    <property type="match status" value="1"/>
</dbReference>
<name>A0A1D6PS54_MAIZE</name>
<keyword evidence="4 6" id="KW-0560">Oxidoreductase</keyword>
<dbReference type="AlphaFoldDB" id="A0A1D6PS54"/>
<evidence type="ECO:0000313" key="7">
    <source>
        <dbReference type="EMBL" id="AQK49539.1"/>
    </source>
</evidence>
<keyword evidence="6 7" id="KW-0503">Monooxygenase</keyword>
<gene>
    <name evidence="7" type="ORF">ZEAMMB73_Zm00001d049077</name>
</gene>
<dbReference type="GO" id="GO:0004499">
    <property type="term" value="F:N,N-dimethylaniline monooxygenase activity"/>
    <property type="evidence" value="ECO:0007669"/>
    <property type="project" value="InterPro"/>
</dbReference>
<organism evidence="7">
    <name type="scientific">Zea mays</name>
    <name type="common">Maize</name>
    <dbReference type="NCBI Taxonomy" id="4577"/>
    <lineage>
        <taxon>Eukaryota</taxon>
        <taxon>Viridiplantae</taxon>
        <taxon>Streptophyta</taxon>
        <taxon>Embryophyta</taxon>
        <taxon>Tracheophyta</taxon>
        <taxon>Spermatophyta</taxon>
        <taxon>Magnoliopsida</taxon>
        <taxon>Liliopsida</taxon>
        <taxon>Poales</taxon>
        <taxon>Poaceae</taxon>
        <taxon>PACMAD clade</taxon>
        <taxon>Panicoideae</taxon>
        <taxon>Andropogonodae</taxon>
        <taxon>Andropogoneae</taxon>
        <taxon>Tripsacinae</taxon>
        <taxon>Zea</taxon>
    </lineage>
</organism>
<dbReference type="GO" id="GO:0050660">
    <property type="term" value="F:flavin adenine dinucleotide binding"/>
    <property type="evidence" value="ECO:0007669"/>
    <property type="project" value="InterPro"/>
</dbReference>
<dbReference type="InterPro" id="IPR050982">
    <property type="entry name" value="Auxin_biosynth/cation_transpt"/>
</dbReference>
<sequence length="789" mass="87097">MELVVLIVGAGPAGLATAACLSQRSIPYLIVEREDCSASLWRYRTYDRVKLHLSKEFSCLPYMPHEEDTPTYIPKAEFLKYLDCYREHFGIKPRYCTSVVSAAYDEGTGRWVVAARDTVEGTEIRYAARFLVVATGENGAGRIPEIQGLESFCGEAIHSSTYKSGRSYAGRRVLVVGAGNSGMEIAYDLANHGADTSIVVRSPVHIMPKELIRLGMTFVQYMPVTIVDLFLVKLADFIFGDLSNYGIVRPGVGPLQLKSKTGRSSVIDVGTAGLIKKGVVKVFKRISKITGNKVQFECGKDCEFDAIVFATGYKSSANLWLKHILKKDKEKESFGGSTKFLHSYSILASNFVPKDKVTVELAVSCESSTRDPVYKPHKTLWSSSTVNGCRLDISRSSERRLLHCTHPARTEKMELVVLIVGAGPAGLATAACLSQRSIPYLIVEREDCSASLWRYRTYDRVKLHLSKEFSCLPYMPHEEDTPTYIPKAEFLKYLDCYREHFGIKPRYCTCVVSAAYDEGTGRWVVAARDTVEGTEIRYAARFLVVATGENGAGRIPEIQGLESFCGEAIHSSTYKSGKSYAGRRVLVVGAGNSGMEIAYDLANHGADTSIVVRSPVHIMPKELIRLGMTFVQYMPVTIVDLFLVKLADFIFGDLSNYGIVRPGVGPLQLKSKTGRSSVIDVGTAGLIKKGVVKVFKRISKITGNKVQFECGKDCEFDAIVFATGYKSSANLWLKADDKCMVNSDGRPNTCRPNIWKGENGLYFSGFRRMGLAGICMDAYNIANEIVSVY</sequence>
<dbReference type="eggNOG" id="KOG1399">
    <property type="taxonomic scope" value="Eukaryota"/>
</dbReference>
<reference evidence="7" key="1">
    <citation type="submission" date="2015-12" db="EMBL/GenBank/DDBJ databases">
        <title>Update maize B73 reference genome by single molecule sequencing technologies.</title>
        <authorList>
            <consortium name="Maize Genome Sequencing Project"/>
            <person name="Ware D."/>
        </authorList>
    </citation>
    <scope>NUCLEOTIDE SEQUENCE</scope>
    <source>
        <tissue evidence="7">Seedling</tissue>
    </source>
</reference>
<evidence type="ECO:0000256" key="1">
    <source>
        <dbReference type="ARBA" id="ARBA00009183"/>
    </source>
</evidence>
<keyword evidence="7" id="KW-0670">Pyruvate</keyword>
<dbReference type="EMBL" id="CM000780">
    <property type="protein sequence ID" value="AQK49539.1"/>
    <property type="molecule type" value="Genomic_DNA"/>
</dbReference>
<evidence type="ECO:0000256" key="5">
    <source>
        <dbReference type="ARBA" id="ARBA00047707"/>
    </source>
</evidence>
<keyword evidence="2 6" id="KW-0285">Flavoprotein</keyword>
<dbReference type="PRINTS" id="PR00368">
    <property type="entry name" value="FADPNR"/>
</dbReference>
<dbReference type="Gene3D" id="3.50.50.60">
    <property type="entry name" value="FAD/NAD(P)-binding domain"/>
    <property type="match status" value="2"/>
</dbReference>
<dbReference type="STRING" id="4577.A0A1D6PS54"/>
<evidence type="ECO:0000256" key="3">
    <source>
        <dbReference type="ARBA" id="ARBA00022827"/>
    </source>
</evidence>
<evidence type="ECO:0000256" key="2">
    <source>
        <dbReference type="ARBA" id="ARBA00022630"/>
    </source>
</evidence>
<comment type="catalytic activity">
    <reaction evidence="5">
        <text>indole-3-pyruvate + NADPH + O2 + H(+) = (indol-3-yl)acetate + CO2 + NADP(+) + H2O</text>
        <dbReference type="Rhea" id="RHEA:34331"/>
        <dbReference type="ChEBI" id="CHEBI:15377"/>
        <dbReference type="ChEBI" id="CHEBI:15378"/>
        <dbReference type="ChEBI" id="CHEBI:15379"/>
        <dbReference type="ChEBI" id="CHEBI:16526"/>
        <dbReference type="ChEBI" id="CHEBI:17640"/>
        <dbReference type="ChEBI" id="CHEBI:30854"/>
        <dbReference type="ChEBI" id="CHEBI:57783"/>
        <dbReference type="ChEBI" id="CHEBI:58349"/>
        <dbReference type="EC" id="1.14.13.168"/>
    </reaction>
</comment>
<dbReference type="PaxDb" id="4577-GRMZM2G333035_P01"/>
<evidence type="ECO:0000256" key="6">
    <source>
        <dbReference type="RuleBase" id="RU361177"/>
    </source>
</evidence>
<dbReference type="InterPro" id="IPR020946">
    <property type="entry name" value="Flavin_mOase-like"/>
</dbReference>
<keyword evidence="3 6" id="KW-0274">FAD</keyword>
<dbReference type="Pfam" id="PF13738">
    <property type="entry name" value="Pyr_redox_3"/>
    <property type="match status" value="1"/>
</dbReference>
<dbReference type="InParanoid" id="A0A1D6PS54"/>
<dbReference type="EC" id="1.-.-.-" evidence="6"/>
<proteinExistence type="inferred from homology"/>
<protein>
    <recommendedName>
        <fullName evidence="6">Flavin-containing monooxygenase</fullName>
        <ecNumber evidence="6">1.-.-.-</ecNumber>
    </recommendedName>
</protein>
<dbReference type="ExpressionAtlas" id="A0A1D6PS54">
    <property type="expression patterns" value="baseline"/>
</dbReference>
<dbReference type="GO" id="GO:0103075">
    <property type="term" value="F:indole-3-pyruvate monooxygenase activity"/>
    <property type="evidence" value="ECO:0007669"/>
    <property type="project" value="UniProtKB-EC"/>
</dbReference>
<accession>A0A1D6PS54</accession>
<dbReference type="PRINTS" id="PR00411">
    <property type="entry name" value="PNDRDTASEI"/>
</dbReference>
<comment type="similarity">
    <text evidence="1 6">Belongs to the FMO family.</text>
</comment>
<dbReference type="OMA" id="NGENHYV"/>
<dbReference type="SMR" id="A0A1D6PS54"/>